<feature type="binding site" evidence="6">
    <location>
        <position position="86"/>
    </location>
    <ligand>
        <name>substrate</name>
    </ligand>
</feature>
<dbReference type="EC" id="3.4.11.18" evidence="6 7"/>
<dbReference type="CDD" id="cd01086">
    <property type="entry name" value="MetAP1"/>
    <property type="match status" value="1"/>
</dbReference>
<dbReference type="PANTHER" id="PTHR43330">
    <property type="entry name" value="METHIONINE AMINOPEPTIDASE"/>
    <property type="match status" value="1"/>
</dbReference>
<keyword evidence="2 6" id="KW-0031">Aminopeptidase</keyword>
<evidence type="ECO:0000256" key="4">
    <source>
        <dbReference type="ARBA" id="ARBA00022723"/>
    </source>
</evidence>
<keyword evidence="3 6" id="KW-0645">Protease</keyword>
<feature type="domain" description="Peptidase M24" evidence="8">
    <location>
        <begin position="20"/>
        <end position="247"/>
    </location>
</feature>
<dbReference type="EMBL" id="PVTE01000006">
    <property type="protein sequence ID" value="PRY40919.1"/>
    <property type="molecule type" value="Genomic_DNA"/>
</dbReference>
<evidence type="ECO:0000256" key="5">
    <source>
        <dbReference type="ARBA" id="ARBA00022801"/>
    </source>
</evidence>
<comment type="similarity">
    <text evidence="6">Belongs to the peptidase M24A family. Methionine aminopeptidase type 1 subfamily.</text>
</comment>
<gene>
    <name evidence="6" type="primary">map</name>
    <name evidence="9" type="ORF">CLV58_106102</name>
</gene>
<keyword evidence="10" id="KW-1185">Reference proteome</keyword>
<dbReference type="Proteomes" id="UP000238375">
    <property type="component" value="Unassembled WGS sequence"/>
</dbReference>
<dbReference type="Gene3D" id="3.90.230.10">
    <property type="entry name" value="Creatinase/methionine aminopeptidase superfamily"/>
    <property type="match status" value="1"/>
</dbReference>
<proteinExistence type="inferred from homology"/>
<evidence type="ECO:0000256" key="1">
    <source>
        <dbReference type="ARBA" id="ARBA00002521"/>
    </source>
</evidence>
<feature type="binding site" evidence="6">
    <location>
        <position position="241"/>
    </location>
    <ligand>
        <name>a divalent metal cation</name>
        <dbReference type="ChEBI" id="CHEBI:60240"/>
        <label>1</label>
    </ligand>
</feature>
<dbReference type="GO" id="GO:0046872">
    <property type="term" value="F:metal ion binding"/>
    <property type="evidence" value="ECO:0007669"/>
    <property type="project" value="UniProtKB-UniRule"/>
</dbReference>
<comment type="function">
    <text evidence="1 6">Removes the N-terminal methionine from nascent proteins. The N-terminal methionine is often cleaved when the second residue in the primary sequence is small and uncharged (Met-Ala-, Cys, Gly, Pro, Ser, Thr, or Val). Requires deformylation of the N(alpha)-formylated initiator methionine before it can be hydrolyzed.</text>
</comment>
<feature type="binding site" evidence="6">
    <location>
        <position position="114"/>
    </location>
    <ligand>
        <name>a divalent metal cation</name>
        <dbReference type="ChEBI" id="CHEBI:60240"/>
        <label>2</label>
        <note>catalytic</note>
    </ligand>
</feature>
<organism evidence="9 10">
    <name type="scientific">Spirosoma oryzae</name>
    <dbReference type="NCBI Taxonomy" id="1469603"/>
    <lineage>
        <taxon>Bacteria</taxon>
        <taxon>Pseudomonadati</taxon>
        <taxon>Bacteroidota</taxon>
        <taxon>Cytophagia</taxon>
        <taxon>Cytophagales</taxon>
        <taxon>Cytophagaceae</taxon>
        <taxon>Spirosoma</taxon>
    </lineage>
</organism>
<dbReference type="GO" id="GO:0006508">
    <property type="term" value="P:proteolysis"/>
    <property type="evidence" value="ECO:0007669"/>
    <property type="project" value="UniProtKB-KW"/>
</dbReference>
<dbReference type="InterPro" id="IPR002467">
    <property type="entry name" value="Pept_M24A_MAP1"/>
</dbReference>
<dbReference type="GO" id="GO:0005829">
    <property type="term" value="C:cytosol"/>
    <property type="evidence" value="ECO:0007669"/>
    <property type="project" value="TreeGrafter"/>
</dbReference>
<evidence type="ECO:0000256" key="6">
    <source>
        <dbReference type="HAMAP-Rule" id="MF_01974"/>
    </source>
</evidence>
<accession>A0A2T0T5K2</accession>
<dbReference type="InterPro" id="IPR036005">
    <property type="entry name" value="Creatinase/aminopeptidase-like"/>
</dbReference>
<feature type="binding site" evidence="6">
    <location>
        <position position="103"/>
    </location>
    <ligand>
        <name>a divalent metal cation</name>
        <dbReference type="ChEBI" id="CHEBI:60240"/>
        <label>1</label>
    </ligand>
</feature>
<protein>
    <recommendedName>
        <fullName evidence="6 7">Methionine aminopeptidase</fullName>
        <shortName evidence="6">MAP</shortName>
        <shortName evidence="6">MetAP</shortName>
        <ecNumber evidence="6 7">3.4.11.18</ecNumber>
    </recommendedName>
    <alternativeName>
        <fullName evidence="6">Peptidase M</fullName>
    </alternativeName>
</protein>
<dbReference type="InterPro" id="IPR000994">
    <property type="entry name" value="Pept_M24"/>
</dbReference>
<dbReference type="GO" id="GO:0070006">
    <property type="term" value="F:metalloaminopeptidase activity"/>
    <property type="evidence" value="ECO:0007669"/>
    <property type="project" value="UniProtKB-UniRule"/>
</dbReference>
<dbReference type="GO" id="GO:0004239">
    <property type="term" value="F:initiator methionyl aminopeptidase activity"/>
    <property type="evidence" value="ECO:0007669"/>
    <property type="project" value="UniProtKB-UniRule"/>
</dbReference>
<comment type="caution">
    <text evidence="9">The sequence shown here is derived from an EMBL/GenBank/DDBJ whole genome shotgun (WGS) entry which is preliminary data.</text>
</comment>
<evidence type="ECO:0000256" key="2">
    <source>
        <dbReference type="ARBA" id="ARBA00022438"/>
    </source>
</evidence>
<reference evidence="9 10" key="1">
    <citation type="submission" date="2018-03" db="EMBL/GenBank/DDBJ databases">
        <title>Genomic Encyclopedia of Archaeal and Bacterial Type Strains, Phase II (KMG-II): from individual species to whole genera.</title>
        <authorList>
            <person name="Goeker M."/>
        </authorList>
    </citation>
    <scope>NUCLEOTIDE SEQUENCE [LARGE SCALE GENOMIC DNA]</scope>
    <source>
        <strain evidence="9 10">DSM 28354</strain>
    </source>
</reference>
<evidence type="ECO:0000256" key="7">
    <source>
        <dbReference type="RuleBase" id="RU003653"/>
    </source>
</evidence>
<evidence type="ECO:0000313" key="9">
    <source>
        <dbReference type="EMBL" id="PRY40919.1"/>
    </source>
</evidence>
<dbReference type="RefSeq" id="WP_425443500.1">
    <property type="nucleotide sequence ID" value="NZ_PVTE01000006.1"/>
</dbReference>
<comment type="subunit">
    <text evidence="6">Monomer.</text>
</comment>
<evidence type="ECO:0000313" key="10">
    <source>
        <dbReference type="Proteomes" id="UP000238375"/>
    </source>
</evidence>
<feature type="binding site" evidence="6">
    <location>
        <position position="210"/>
    </location>
    <ligand>
        <name>a divalent metal cation</name>
        <dbReference type="ChEBI" id="CHEBI:60240"/>
        <label>2</label>
        <note>catalytic</note>
    </ligand>
</feature>
<keyword evidence="5 6" id="KW-0378">Hydrolase</keyword>
<keyword evidence="4 6" id="KW-0479">Metal-binding</keyword>
<evidence type="ECO:0000259" key="8">
    <source>
        <dbReference type="Pfam" id="PF00557"/>
    </source>
</evidence>
<dbReference type="HAMAP" id="MF_01974">
    <property type="entry name" value="MetAP_1"/>
    <property type="match status" value="1"/>
</dbReference>
<comment type="cofactor">
    <cofactor evidence="6">
        <name>Co(2+)</name>
        <dbReference type="ChEBI" id="CHEBI:48828"/>
    </cofactor>
    <cofactor evidence="6">
        <name>Zn(2+)</name>
        <dbReference type="ChEBI" id="CHEBI:29105"/>
    </cofactor>
    <cofactor evidence="6">
        <name>Mn(2+)</name>
        <dbReference type="ChEBI" id="CHEBI:29035"/>
    </cofactor>
    <cofactor evidence="6">
        <name>Fe(2+)</name>
        <dbReference type="ChEBI" id="CHEBI:29033"/>
    </cofactor>
    <text evidence="6">Binds 2 divalent metal cations per subunit. Has a high-affinity and a low affinity metal-binding site. The true nature of the physiological cofactor is under debate. The enzyme is active with cobalt, zinc, manganese or divalent iron ions. Most likely, methionine aminopeptidases function as mononuclear Fe(2+)-metalloproteases under physiological conditions, and the catalytically relevant metal-binding site has been assigned to the histidine-containing high-affinity site.</text>
</comment>
<dbReference type="PRINTS" id="PR00599">
    <property type="entry name" value="MAPEPTIDASE"/>
</dbReference>
<feature type="binding site" evidence="6">
    <location>
        <position position="177"/>
    </location>
    <ligand>
        <name>a divalent metal cation</name>
        <dbReference type="ChEBI" id="CHEBI:60240"/>
        <label>2</label>
        <note>catalytic</note>
    </ligand>
</feature>
<dbReference type="PANTHER" id="PTHR43330:SF27">
    <property type="entry name" value="METHIONINE AMINOPEPTIDASE"/>
    <property type="match status" value="1"/>
</dbReference>
<dbReference type="InterPro" id="IPR001714">
    <property type="entry name" value="Pept_M24_MAP"/>
</dbReference>
<dbReference type="AlphaFoldDB" id="A0A2T0T5K2"/>
<feature type="binding site" evidence="6">
    <location>
        <position position="114"/>
    </location>
    <ligand>
        <name>a divalent metal cation</name>
        <dbReference type="ChEBI" id="CHEBI:60240"/>
        <label>1</label>
    </ligand>
</feature>
<comment type="catalytic activity">
    <reaction evidence="6 7">
        <text>Release of N-terminal amino acids, preferentially methionine, from peptides and arylamides.</text>
        <dbReference type="EC" id="3.4.11.18"/>
    </reaction>
</comment>
<dbReference type="Pfam" id="PF00557">
    <property type="entry name" value="Peptidase_M24"/>
    <property type="match status" value="1"/>
</dbReference>
<feature type="binding site" evidence="6">
    <location>
        <position position="241"/>
    </location>
    <ligand>
        <name>a divalent metal cation</name>
        <dbReference type="ChEBI" id="CHEBI:60240"/>
        <label>2</label>
        <note>catalytic</note>
    </ligand>
</feature>
<evidence type="ECO:0000256" key="3">
    <source>
        <dbReference type="ARBA" id="ARBA00022670"/>
    </source>
</evidence>
<sequence>MAGSDKKDKMIYIRSDEEIELIKISAQILGKAHAEVAKLVRPGVTTKELDKVAETFIKDNGGSPSFLGYNKFPASLCISVNDVVVHGIPGRYEVRDGDIISIDCGVKLNGYHSDSAYTYPVGNVSPAVRRLLARTKESLYMGIEKAVEGNRVGDVGYAVQTYAEKFGYSVVRELVGHGVGQNLHEAPEVPNYGKRGQGPKLHEGMILAIEPMINFGKKAIVQERDGWTIRTVDRKPSAHFEHTVAVRKGKAEILTTFEYIEAVTANTSLMVDTQEMVAA</sequence>
<name>A0A2T0T5K2_9BACT</name>
<dbReference type="NCBIfam" id="TIGR00500">
    <property type="entry name" value="met_pdase_I"/>
    <property type="match status" value="1"/>
</dbReference>
<dbReference type="SUPFAM" id="SSF55920">
    <property type="entry name" value="Creatinase/aminopeptidase"/>
    <property type="match status" value="1"/>
</dbReference>
<feature type="binding site" evidence="6">
    <location>
        <position position="184"/>
    </location>
    <ligand>
        <name>substrate</name>
    </ligand>
</feature>